<name>A0ABT1GEE9_9BURK</name>
<keyword evidence="3" id="KW-1185">Reference proteome</keyword>
<evidence type="ECO:0000313" key="2">
    <source>
        <dbReference type="EMBL" id="MCP2007336.1"/>
    </source>
</evidence>
<proteinExistence type="predicted"/>
<reference evidence="2" key="1">
    <citation type="submission" date="2022-03" db="EMBL/GenBank/DDBJ databases">
        <title>Genome Encyclopedia of Bacteria and Archaea VI: Functional Genomics of Type Strains.</title>
        <authorList>
            <person name="Whitman W."/>
        </authorList>
    </citation>
    <scope>NUCLEOTIDE SEQUENCE</scope>
    <source>
        <strain evidence="2">HSC-15S17</strain>
    </source>
</reference>
<keyword evidence="1" id="KW-0812">Transmembrane</keyword>
<organism evidence="2 3">
    <name type="scientific">Duganella violaceipulchra</name>
    <dbReference type="NCBI Taxonomy" id="2849652"/>
    <lineage>
        <taxon>Bacteria</taxon>
        <taxon>Pseudomonadati</taxon>
        <taxon>Pseudomonadota</taxon>
        <taxon>Betaproteobacteria</taxon>
        <taxon>Burkholderiales</taxon>
        <taxon>Oxalobacteraceae</taxon>
        <taxon>Telluria group</taxon>
        <taxon>Duganella</taxon>
    </lineage>
</organism>
<protein>
    <recommendedName>
        <fullName evidence="4">Tripartite tricarboxylate transporter TctB family protein</fullName>
    </recommendedName>
</protein>
<evidence type="ECO:0000256" key="1">
    <source>
        <dbReference type="SAM" id="Phobius"/>
    </source>
</evidence>
<comment type="caution">
    <text evidence="2">The sequence shown here is derived from an EMBL/GenBank/DDBJ whole genome shotgun (WGS) entry which is preliminary data.</text>
</comment>
<gene>
    <name evidence="2" type="ORF">L1274_001029</name>
</gene>
<feature type="transmembrane region" description="Helical" evidence="1">
    <location>
        <begin position="12"/>
        <end position="33"/>
    </location>
</feature>
<dbReference type="EMBL" id="JALJZU010000002">
    <property type="protein sequence ID" value="MCP2007336.1"/>
    <property type="molecule type" value="Genomic_DNA"/>
</dbReference>
<accession>A0ABT1GEE9</accession>
<evidence type="ECO:0000313" key="3">
    <source>
        <dbReference type="Proteomes" id="UP001162889"/>
    </source>
</evidence>
<dbReference type="Proteomes" id="UP001162889">
    <property type="component" value="Unassembled WGS sequence"/>
</dbReference>
<keyword evidence="1" id="KW-1133">Transmembrane helix</keyword>
<evidence type="ECO:0008006" key="4">
    <source>
        <dbReference type="Google" id="ProtNLM"/>
    </source>
</evidence>
<sequence length="45" mass="5232">MLFKLLRGRSSAHRAIWSAFLLCAMYFVTWYLISHLSNFPGSLIL</sequence>
<keyword evidence="1" id="KW-0472">Membrane</keyword>